<reference evidence="2 3" key="1">
    <citation type="submission" date="2020-07" db="EMBL/GenBank/DDBJ databases">
        <title>A new beta-1,3-glucan-decomposing anaerobic bacterium isolated from anoxic soil subjected to biological soil disinfestation.</title>
        <authorList>
            <person name="Ueki A."/>
            <person name="Tonouchi A."/>
        </authorList>
    </citation>
    <scope>NUCLEOTIDE SEQUENCE [LARGE SCALE GENOMIC DNA]</scope>
    <source>
        <strain evidence="2 3">TW1</strain>
    </source>
</reference>
<feature type="transmembrane region" description="Helical" evidence="1">
    <location>
        <begin position="7"/>
        <end position="24"/>
    </location>
</feature>
<name>A0A6V8SDN5_9CLOT</name>
<dbReference type="Proteomes" id="UP000580568">
    <property type="component" value="Unassembled WGS sequence"/>
</dbReference>
<gene>
    <name evidence="2" type="ORF">bsdtw1_01428</name>
</gene>
<feature type="transmembrane region" description="Helical" evidence="1">
    <location>
        <begin position="30"/>
        <end position="49"/>
    </location>
</feature>
<dbReference type="AlphaFoldDB" id="A0A6V8SDN5"/>
<keyword evidence="1" id="KW-1133">Transmembrane helix</keyword>
<evidence type="ECO:0000313" key="3">
    <source>
        <dbReference type="Proteomes" id="UP000580568"/>
    </source>
</evidence>
<dbReference type="RefSeq" id="WP_183276866.1">
    <property type="nucleotide sequence ID" value="NZ_BLZR01000001.1"/>
</dbReference>
<keyword evidence="3" id="KW-1185">Reference proteome</keyword>
<evidence type="ECO:0000256" key="1">
    <source>
        <dbReference type="SAM" id="Phobius"/>
    </source>
</evidence>
<dbReference type="EMBL" id="BLZR01000001">
    <property type="protein sequence ID" value="GFP75354.1"/>
    <property type="molecule type" value="Genomic_DNA"/>
</dbReference>
<organism evidence="2 3">
    <name type="scientific">Clostridium fungisolvens</name>
    <dbReference type="NCBI Taxonomy" id="1604897"/>
    <lineage>
        <taxon>Bacteria</taxon>
        <taxon>Bacillati</taxon>
        <taxon>Bacillota</taxon>
        <taxon>Clostridia</taxon>
        <taxon>Eubacteriales</taxon>
        <taxon>Clostridiaceae</taxon>
        <taxon>Clostridium</taxon>
    </lineage>
</organism>
<keyword evidence="1" id="KW-0812">Transmembrane</keyword>
<protein>
    <submittedName>
        <fullName evidence="2">Uncharacterized protein</fullName>
    </submittedName>
</protein>
<accession>A0A6V8SDN5</accession>
<evidence type="ECO:0000313" key="2">
    <source>
        <dbReference type="EMBL" id="GFP75354.1"/>
    </source>
</evidence>
<sequence length="71" mass="8122">MRKLNNYLCVGLLINGIWLISSHFNLLPDFIEGLCVGAGLSLILMGLYAENHDISKLKNYKRTLLKKVFRK</sequence>
<proteinExistence type="predicted"/>
<keyword evidence="1" id="KW-0472">Membrane</keyword>
<comment type="caution">
    <text evidence="2">The sequence shown here is derived from an EMBL/GenBank/DDBJ whole genome shotgun (WGS) entry which is preliminary data.</text>
</comment>